<gene>
    <name evidence="2" type="ORF">KC01_LOCUS12653</name>
</gene>
<reference evidence="2 3" key="1">
    <citation type="submission" date="2024-04" db="EMBL/GenBank/DDBJ databases">
        <authorList>
            <person name="Waldvogel A.-M."/>
            <person name="Schoenle A."/>
        </authorList>
    </citation>
    <scope>NUCLEOTIDE SEQUENCE [LARGE SCALE GENOMIC DNA]</scope>
</reference>
<evidence type="ECO:0000256" key="1">
    <source>
        <dbReference type="SAM" id="MobiDB-lite"/>
    </source>
</evidence>
<feature type="region of interest" description="Disordered" evidence="1">
    <location>
        <begin position="1"/>
        <end position="20"/>
    </location>
</feature>
<name>A0AAV2JYW6_KNICA</name>
<evidence type="ECO:0000313" key="3">
    <source>
        <dbReference type="Proteomes" id="UP001497482"/>
    </source>
</evidence>
<organism evidence="2 3">
    <name type="scientific">Knipowitschia caucasica</name>
    <name type="common">Caucasian dwarf goby</name>
    <name type="synonym">Pomatoschistus caucasicus</name>
    <dbReference type="NCBI Taxonomy" id="637954"/>
    <lineage>
        <taxon>Eukaryota</taxon>
        <taxon>Metazoa</taxon>
        <taxon>Chordata</taxon>
        <taxon>Craniata</taxon>
        <taxon>Vertebrata</taxon>
        <taxon>Euteleostomi</taxon>
        <taxon>Actinopterygii</taxon>
        <taxon>Neopterygii</taxon>
        <taxon>Teleostei</taxon>
        <taxon>Neoteleostei</taxon>
        <taxon>Acanthomorphata</taxon>
        <taxon>Gobiaria</taxon>
        <taxon>Gobiiformes</taxon>
        <taxon>Gobioidei</taxon>
        <taxon>Gobiidae</taxon>
        <taxon>Gobiinae</taxon>
        <taxon>Knipowitschia</taxon>
    </lineage>
</organism>
<sequence length="106" mass="12185">MRRRAKGRANRALPPEDCRQRTASTDDFNGLCVDIKGCRWRTFSIEMSTEKRRAMVPLPLPHAQGPPSVRADVPGAARIRRDGSAWEPRYAGWRRDTLRLNHGRYL</sequence>
<accession>A0AAV2JYW6</accession>
<dbReference type="EMBL" id="OZ035837">
    <property type="protein sequence ID" value="CAL1581943.1"/>
    <property type="molecule type" value="Genomic_DNA"/>
</dbReference>
<proteinExistence type="predicted"/>
<protein>
    <submittedName>
        <fullName evidence="2">Uncharacterized protein</fullName>
    </submittedName>
</protein>
<evidence type="ECO:0000313" key="2">
    <source>
        <dbReference type="EMBL" id="CAL1581943.1"/>
    </source>
</evidence>
<dbReference type="AlphaFoldDB" id="A0AAV2JYW6"/>
<dbReference type="Proteomes" id="UP001497482">
    <property type="component" value="Chromosome 15"/>
</dbReference>
<keyword evidence="3" id="KW-1185">Reference proteome</keyword>